<organism evidence="2 3">
    <name type="scientific">Solibaculum mannosilyticum</name>
    <dbReference type="NCBI Taxonomy" id="2780922"/>
    <lineage>
        <taxon>Bacteria</taxon>
        <taxon>Bacillati</taxon>
        <taxon>Bacillota</taxon>
        <taxon>Clostridia</taxon>
        <taxon>Eubacteriales</taxon>
        <taxon>Oscillospiraceae</taxon>
        <taxon>Solibaculum</taxon>
    </lineage>
</organism>
<name>A0A7I8D307_9FIRM</name>
<keyword evidence="1" id="KW-1133">Transmembrane helix</keyword>
<gene>
    <name evidence="2" type="ORF">C12CBH8_10140</name>
</gene>
<evidence type="ECO:0008006" key="4">
    <source>
        <dbReference type="Google" id="ProtNLM"/>
    </source>
</evidence>
<dbReference type="Proteomes" id="UP000593890">
    <property type="component" value="Chromosome"/>
</dbReference>
<reference evidence="3" key="1">
    <citation type="submission" date="2020-07" db="EMBL/GenBank/DDBJ databases">
        <title>Complete genome sequencing of Clostridia bacterium strain 12CBH8.</title>
        <authorList>
            <person name="Sakamoto M."/>
            <person name="Murakami T."/>
            <person name="Mori H."/>
        </authorList>
    </citation>
    <scope>NUCLEOTIDE SEQUENCE [LARGE SCALE GENOMIC DNA]</scope>
    <source>
        <strain evidence="3">12CBH8</strain>
    </source>
</reference>
<dbReference type="AlphaFoldDB" id="A0A7I8D307"/>
<evidence type="ECO:0000313" key="2">
    <source>
        <dbReference type="EMBL" id="BCI60375.1"/>
    </source>
</evidence>
<protein>
    <recommendedName>
        <fullName evidence="4">ABC transporter permease</fullName>
    </recommendedName>
</protein>
<accession>A0A7I8D307</accession>
<dbReference type="KEGG" id="sman:C12CBH8_10140"/>
<sequence length="151" mass="17577">MVIDLQKLKEYSLIYLIGSVGYTVIEILWRGFTHWTMAITGGICFSLVYKMNLRCAGKKLWNKCFRSATIITSVEYVVGCIVNLKLKWDVWDYSNLFLNIKGQVCLLYTALWFFLSIPMIFLSTLLHKKICDRSSHKLSSSFKRLLKKPTF</sequence>
<dbReference type="Pfam" id="PF06541">
    <property type="entry name" value="ABC_trans_CmpB"/>
    <property type="match status" value="1"/>
</dbReference>
<feature type="transmembrane region" description="Helical" evidence="1">
    <location>
        <begin position="12"/>
        <end position="29"/>
    </location>
</feature>
<feature type="transmembrane region" description="Helical" evidence="1">
    <location>
        <begin position="106"/>
        <end position="126"/>
    </location>
</feature>
<evidence type="ECO:0000256" key="1">
    <source>
        <dbReference type="SAM" id="Phobius"/>
    </source>
</evidence>
<dbReference type="EMBL" id="AP023321">
    <property type="protein sequence ID" value="BCI60375.1"/>
    <property type="molecule type" value="Genomic_DNA"/>
</dbReference>
<keyword evidence="3" id="KW-1185">Reference proteome</keyword>
<keyword evidence="1" id="KW-0472">Membrane</keyword>
<dbReference type="InterPro" id="IPR010540">
    <property type="entry name" value="CmpB_TMEM229"/>
</dbReference>
<evidence type="ECO:0000313" key="3">
    <source>
        <dbReference type="Proteomes" id="UP000593890"/>
    </source>
</evidence>
<proteinExistence type="predicted"/>
<feature type="transmembrane region" description="Helical" evidence="1">
    <location>
        <begin position="35"/>
        <end position="53"/>
    </location>
</feature>
<feature type="transmembrane region" description="Helical" evidence="1">
    <location>
        <begin position="65"/>
        <end position="86"/>
    </location>
</feature>
<keyword evidence="1" id="KW-0812">Transmembrane</keyword>